<gene>
    <name evidence="6" type="ORF">SAMN02745118_00049</name>
</gene>
<dbReference type="Proteomes" id="UP000190625">
    <property type="component" value="Unassembled WGS sequence"/>
</dbReference>
<keyword evidence="6" id="KW-0489">Methyltransferase</keyword>
<sequence length="210" mass="22243">MSDFEKLSDGVIAGEVDRVVGLTQEAIDDGLEPKKIINNGLIAGMSVVGQRFKDGDMFVPEVMMAAKAMKSGVELVNPLLTDGETSSKGKVLLGTVAGDLHDIGKNLVGMMMESASLDVIDLGTDVDPEEFVEAVKEHEPNVLGMSALLTTTMLEMQNTIELLEEEGLRNSLKIIVGGAPVTPDFAEEINADGWSPDAASAKDQALELIG</sequence>
<dbReference type="GO" id="GO:0032259">
    <property type="term" value="P:methylation"/>
    <property type="evidence" value="ECO:0007669"/>
    <property type="project" value="UniProtKB-KW"/>
</dbReference>
<keyword evidence="7" id="KW-1185">Reference proteome</keyword>
<evidence type="ECO:0000259" key="5">
    <source>
        <dbReference type="PROSITE" id="PS51337"/>
    </source>
</evidence>
<dbReference type="SMART" id="SM01018">
    <property type="entry name" value="B12-binding_2"/>
    <property type="match status" value="1"/>
</dbReference>
<dbReference type="RefSeq" id="WP_078808592.1">
    <property type="nucleotide sequence ID" value="NZ_FUWM01000003.1"/>
</dbReference>
<dbReference type="GO" id="GO:0050897">
    <property type="term" value="F:cobalt ion binding"/>
    <property type="evidence" value="ECO:0007669"/>
    <property type="project" value="InterPro"/>
</dbReference>
<evidence type="ECO:0000313" key="7">
    <source>
        <dbReference type="Proteomes" id="UP000190625"/>
    </source>
</evidence>
<accession>A0A1T4JJN7</accession>
<evidence type="ECO:0000256" key="2">
    <source>
        <dbReference type="ARBA" id="ARBA00022723"/>
    </source>
</evidence>
<dbReference type="GO" id="GO:0031419">
    <property type="term" value="F:cobalamin binding"/>
    <property type="evidence" value="ECO:0007669"/>
    <property type="project" value="InterPro"/>
</dbReference>
<dbReference type="InterPro" id="IPR036594">
    <property type="entry name" value="Meth_synthase_dom"/>
</dbReference>
<dbReference type="InterPro" id="IPR036724">
    <property type="entry name" value="Cobalamin-bd_sf"/>
</dbReference>
<evidence type="ECO:0000256" key="3">
    <source>
        <dbReference type="ARBA" id="ARBA00023285"/>
    </source>
</evidence>
<comment type="similarity">
    <text evidence="1">Belongs to the methylamine corrinoid protein family.</text>
</comment>
<feature type="domain" description="B12-binding" evidence="4">
    <location>
        <begin position="88"/>
        <end position="210"/>
    </location>
</feature>
<reference evidence="7" key="1">
    <citation type="submission" date="2017-02" db="EMBL/GenBank/DDBJ databases">
        <authorList>
            <person name="Varghese N."/>
            <person name="Submissions S."/>
        </authorList>
    </citation>
    <scope>NUCLEOTIDE SEQUENCE [LARGE SCALE GENOMIC DNA]</scope>
    <source>
        <strain evidence="7">ATCC BAA-73</strain>
    </source>
</reference>
<dbReference type="InterPro" id="IPR012741">
    <property type="entry name" value="Corrinoid_p"/>
</dbReference>
<dbReference type="CDD" id="cd02070">
    <property type="entry name" value="corrinoid_protein_B12-BD"/>
    <property type="match status" value="1"/>
</dbReference>
<dbReference type="STRING" id="142842.SAMN02745118_00049"/>
<dbReference type="GO" id="GO:0005829">
    <property type="term" value="C:cytosol"/>
    <property type="evidence" value="ECO:0007669"/>
    <property type="project" value="TreeGrafter"/>
</dbReference>
<dbReference type="PROSITE" id="PS51337">
    <property type="entry name" value="B12_BINDING_NTER"/>
    <property type="match status" value="1"/>
</dbReference>
<dbReference type="Pfam" id="PF02607">
    <property type="entry name" value="B12-binding_2"/>
    <property type="match status" value="1"/>
</dbReference>
<evidence type="ECO:0000256" key="1">
    <source>
        <dbReference type="ARBA" id="ARBA00010854"/>
    </source>
</evidence>
<evidence type="ECO:0000313" key="6">
    <source>
        <dbReference type="EMBL" id="SJZ30361.1"/>
    </source>
</evidence>
<dbReference type="Pfam" id="PF02310">
    <property type="entry name" value="B12-binding"/>
    <property type="match status" value="1"/>
</dbReference>
<keyword evidence="3" id="KW-0170">Cobalt</keyword>
<dbReference type="OrthoDB" id="9803687at2"/>
<dbReference type="SUPFAM" id="SSF47644">
    <property type="entry name" value="Methionine synthase domain"/>
    <property type="match status" value="1"/>
</dbReference>
<dbReference type="InterPro" id="IPR050554">
    <property type="entry name" value="Met_Synthase/Corrinoid"/>
</dbReference>
<organism evidence="6 7">
    <name type="scientific">Selenihalanaerobacter shriftii</name>
    <dbReference type="NCBI Taxonomy" id="142842"/>
    <lineage>
        <taxon>Bacteria</taxon>
        <taxon>Bacillati</taxon>
        <taxon>Bacillota</taxon>
        <taxon>Clostridia</taxon>
        <taxon>Halanaerobiales</taxon>
        <taxon>Halobacteroidaceae</taxon>
        <taxon>Selenihalanaerobacter</taxon>
    </lineage>
</organism>
<dbReference type="PANTHER" id="PTHR45833">
    <property type="entry name" value="METHIONINE SYNTHASE"/>
    <property type="match status" value="1"/>
</dbReference>
<dbReference type="GO" id="GO:0008705">
    <property type="term" value="F:methionine synthase activity"/>
    <property type="evidence" value="ECO:0007669"/>
    <property type="project" value="TreeGrafter"/>
</dbReference>
<keyword evidence="6" id="KW-0808">Transferase</keyword>
<dbReference type="AlphaFoldDB" id="A0A1T4JJN7"/>
<dbReference type="Gene3D" id="1.10.1240.10">
    <property type="entry name" value="Methionine synthase domain"/>
    <property type="match status" value="1"/>
</dbReference>
<name>A0A1T4JJN7_9FIRM</name>
<evidence type="ECO:0000259" key="4">
    <source>
        <dbReference type="PROSITE" id="PS51332"/>
    </source>
</evidence>
<dbReference type="PANTHER" id="PTHR45833:SF1">
    <property type="entry name" value="METHIONINE SYNTHASE"/>
    <property type="match status" value="1"/>
</dbReference>
<protein>
    <submittedName>
        <fullName evidence="6">5-methyltetrahydrofolate--homocysteine methyltransferase</fullName>
    </submittedName>
</protein>
<keyword evidence="2" id="KW-0479">Metal-binding</keyword>
<dbReference type="NCBIfam" id="TIGR02370">
    <property type="entry name" value="pyl_corrinoid"/>
    <property type="match status" value="1"/>
</dbReference>
<dbReference type="PROSITE" id="PS51332">
    <property type="entry name" value="B12_BINDING"/>
    <property type="match status" value="1"/>
</dbReference>
<dbReference type="InterPro" id="IPR006158">
    <property type="entry name" value="Cobalamin-bd"/>
</dbReference>
<dbReference type="Gene3D" id="3.40.50.280">
    <property type="entry name" value="Cobalamin-binding domain"/>
    <property type="match status" value="1"/>
</dbReference>
<dbReference type="EMBL" id="FUWM01000003">
    <property type="protein sequence ID" value="SJZ30361.1"/>
    <property type="molecule type" value="Genomic_DNA"/>
</dbReference>
<dbReference type="GO" id="GO:0015948">
    <property type="term" value="P:methanogenesis"/>
    <property type="evidence" value="ECO:0007669"/>
    <property type="project" value="InterPro"/>
</dbReference>
<dbReference type="InterPro" id="IPR003759">
    <property type="entry name" value="Cbl-bd_cap"/>
</dbReference>
<proteinExistence type="inferred from homology"/>
<dbReference type="GO" id="GO:0046653">
    <property type="term" value="P:tetrahydrofolate metabolic process"/>
    <property type="evidence" value="ECO:0007669"/>
    <property type="project" value="TreeGrafter"/>
</dbReference>
<dbReference type="GO" id="GO:0050667">
    <property type="term" value="P:homocysteine metabolic process"/>
    <property type="evidence" value="ECO:0007669"/>
    <property type="project" value="TreeGrafter"/>
</dbReference>
<dbReference type="FunFam" id="3.40.50.280:FF:000003">
    <property type="entry name" value="Dimethylamine methyltransferase corrinoid protein"/>
    <property type="match status" value="1"/>
</dbReference>
<dbReference type="SUPFAM" id="SSF52242">
    <property type="entry name" value="Cobalamin (vitamin B12)-binding domain"/>
    <property type="match status" value="1"/>
</dbReference>
<feature type="domain" description="B12-binding N-terminal" evidence="5">
    <location>
        <begin position="1"/>
        <end position="88"/>
    </location>
</feature>